<evidence type="ECO:0000259" key="12">
    <source>
        <dbReference type="Pfam" id="PF02236"/>
    </source>
</evidence>
<evidence type="ECO:0000259" key="13">
    <source>
        <dbReference type="Pfam" id="PF03728"/>
    </source>
</evidence>
<protein>
    <recommendedName>
        <fullName evidence="10">DNA-binding protein</fullName>
        <shortName evidence="10">DBP</shortName>
    </recommendedName>
    <alternativeName>
        <fullName evidence="10">Early 2A protein</fullName>
    </alternativeName>
    <alternativeName>
        <fullName evidence="10">Early E2A DNA-binding protein</fullName>
    </alternativeName>
</protein>
<dbReference type="GO" id="GO:0039687">
    <property type="term" value="P:viral DNA strand displacement replication"/>
    <property type="evidence" value="ECO:0007669"/>
    <property type="project" value="UniProtKB-UniRule"/>
</dbReference>
<name>A0A8G0RB70_9ADEN</name>
<keyword evidence="2 10" id="KW-0597">Phosphoprotein</keyword>
<dbReference type="Gene3D" id="1.10.269.10">
    <property type="entry name" value="Adenovirus DNA-binding, N-terminal domain"/>
    <property type="match status" value="1"/>
</dbReference>
<feature type="binding site" evidence="10">
    <location>
        <position position="407"/>
    </location>
    <ligand>
        <name>Zn(2+)</name>
        <dbReference type="ChEBI" id="CHEBI:29105"/>
        <label>2</label>
    </ligand>
</feature>
<dbReference type="Pfam" id="PF03728">
    <property type="entry name" value="Viral_DNA_Zn_bi"/>
    <property type="match status" value="2"/>
</dbReference>
<evidence type="ECO:0000256" key="1">
    <source>
        <dbReference type="ARBA" id="ARBA00022518"/>
    </source>
</evidence>
<feature type="binding site" evidence="10">
    <location>
        <position position="293"/>
    </location>
    <ligand>
        <name>Zn(2+)</name>
        <dbReference type="ChEBI" id="CHEBI:29105"/>
        <label>1</label>
    </ligand>
</feature>
<dbReference type="GO" id="GO:0003677">
    <property type="term" value="F:DNA binding"/>
    <property type="evidence" value="ECO:0007669"/>
    <property type="project" value="UniProtKB-UniRule"/>
</dbReference>
<feature type="binding site" evidence="10">
    <location>
        <position position="475"/>
    </location>
    <ligand>
        <name>Zn(2+)</name>
        <dbReference type="ChEBI" id="CHEBI:29105"/>
        <label>2</label>
    </ligand>
</feature>
<dbReference type="GO" id="GO:0006260">
    <property type="term" value="P:DNA replication"/>
    <property type="evidence" value="ECO:0007669"/>
    <property type="project" value="UniProtKB-KW"/>
</dbReference>
<feature type="region of interest" description="Disordered" evidence="11">
    <location>
        <begin position="1"/>
        <end position="117"/>
    </location>
</feature>
<feature type="binding site" evidence="10">
    <location>
        <position position="348"/>
    </location>
    <ligand>
        <name>Zn(2+)</name>
        <dbReference type="ChEBI" id="CHEBI:29105"/>
        <label>1</label>
    </ligand>
</feature>
<keyword evidence="5 10" id="KW-0235">DNA replication</keyword>
<evidence type="ECO:0000313" key="14">
    <source>
        <dbReference type="EMBL" id="QYW15036.1"/>
    </source>
</evidence>
<feature type="compositionally biased region" description="Polar residues" evidence="11">
    <location>
        <begin position="1"/>
        <end position="10"/>
    </location>
</feature>
<feature type="binding site" evidence="10">
    <location>
        <position position="405"/>
    </location>
    <ligand>
        <name>Zn(2+)</name>
        <dbReference type="ChEBI" id="CHEBI:29105"/>
        <label>2</label>
    </ligand>
</feature>
<evidence type="ECO:0000256" key="6">
    <source>
        <dbReference type="ARBA" id="ARBA00022723"/>
    </source>
</evidence>
<dbReference type="SUPFAM" id="SSF47724">
    <property type="entry name" value="Domain of early E2A DNA-binding protein, ADDBP"/>
    <property type="match status" value="1"/>
</dbReference>
<comment type="function">
    <text evidence="10">Plays a role in the elongation phase of viral strand displacement replication by unwinding the template in an ATP-independent fashion, employing its capacity to form multimers. Also enhances the rate of initiation. Released from template upon second strand synthesis. Assembles in complex with viral pTP, viral pol, host NFIA and host POU2F1/OCT1 on viral origin of replication. Covers the whole ssDNA genome during synthesis. The complementary strand synthesis induces its relese from DNA template. May inhibit cellular transcription mediated by the interaction between host SRCAP and CBP.</text>
</comment>
<dbReference type="GO" id="GO:0019028">
    <property type="term" value="C:viral capsid"/>
    <property type="evidence" value="ECO:0007669"/>
    <property type="project" value="UniProtKB-UniRule"/>
</dbReference>
<feature type="domain" description="Adenovirus DNA-binding zinc-binding" evidence="13">
    <location>
        <begin position="404"/>
        <end position="498"/>
    </location>
</feature>
<comment type="subunit">
    <text evidence="10">Homomultimerizes on viral ssDNA bound to pTP. Forms a initiation complex with viral polymerase, pTP and hosts NFIA and POU2F1/OCT1. Interacts with host SRCAP.</text>
</comment>
<feature type="binding site" evidence="10">
    <location>
        <position position="295"/>
    </location>
    <ligand>
        <name>Zn(2+)</name>
        <dbReference type="ChEBI" id="CHEBI:29105"/>
        <label>1</label>
    </ligand>
</feature>
<feature type="binding site" evidence="10">
    <location>
        <position position="459"/>
    </location>
    <ligand>
        <name>Zn(2+)</name>
        <dbReference type="ChEBI" id="CHEBI:29105"/>
        <label>2</label>
    </ligand>
</feature>
<keyword evidence="9 10" id="KW-0238">DNA-binding</keyword>
<dbReference type="GO" id="GO:0006351">
    <property type="term" value="P:DNA-templated transcription"/>
    <property type="evidence" value="ECO:0007669"/>
    <property type="project" value="UniProtKB-UniRule"/>
</dbReference>
<dbReference type="InterPro" id="IPR037540">
    <property type="entry name" value="ADV_DNB2"/>
</dbReference>
<dbReference type="SUPFAM" id="SSF57917">
    <property type="entry name" value="Zn-binding domains of ADDBP"/>
    <property type="match status" value="2"/>
</dbReference>
<feature type="region of interest" description="C-terminal arm, DBP binding" evidence="10">
    <location>
        <begin position="521"/>
        <end position="537"/>
    </location>
</feature>
<proteinExistence type="inferred from homology"/>
<dbReference type="Gene3D" id="3.90.148.10">
    <property type="entry name" value="Adenovirus DNA-binding, C-terminal domain superfamily/Adenovirus DNA-binding, zinc binding domain"/>
    <property type="match status" value="2"/>
</dbReference>
<dbReference type="InterPro" id="IPR003176">
    <property type="entry name" value="Adenovirus_DNA-bd_a"/>
</dbReference>
<dbReference type="EMBL" id="MW597741">
    <property type="protein sequence ID" value="QYW15036.1"/>
    <property type="molecule type" value="Genomic_DNA"/>
</dbReference>
<evidence type="ECO:0000256" key="10">
    <source>
        <dbReference type="HAMAP-Rule" id="MF_04054"/>
    </source>
</evidence>
<evidence type="ECO:0000256" key="3">
    <source>
        <dbReference type="ARBA" id="ARBA00022562"/>
    </source>
</evidence>
<keyword evidence="6 10" id="KW-0479">Metal-binding</keyword>
<dbReference type="HAMAP" id="MF_04054">
    <property type="entry name" value="ADV_DNB2"/>
    <property type="match status" value="1"/>
</dbReference>
<dbReference type="GO" id="GO:0008270">
    <property type="term" value="F:zinc ion binding"/>
    <property type="evidence" value="ECO:0007669"/>
    <property type="project" value="UniProtKB-UniRule"/>
</dbReference>
<feature type="binding site" evidence="10">
    <location>
        <position position="364"/>
    </location>
    <ligand>
        <name>Zn(2+)</name>
        <dbReference type="ChEBI" id="CHEBI:29105"/>
        <label>1</label>
    </ligand>
</feature>
<comment type="caution">
    <text evidence="10">Lacks conserved residue(s) required for the propagation of feature annotation.</text>
</comment>
<keyword evidence="7 10" id="KW-0862">Zinc</keyword>
<dbReference type="InterPro" id="IPR036367">
    <property type="entry name" value="Ad_DBP_C_sf"/>
</dbReference>
<feature type="domain" description="Adenovirus DNA-binding all-alpha" evidence="12">
    <location>
        <begin position="194"/>
        <end position="270"/>
    </location>
</feature>
<keyword evidence="1 10" id="KW-0244">Early protein</keyword>
<evidence type="ECO:0000256" key="9">
    <source>
        <dbReference type="ARBA" id="ARBA00023125"/>
    </source>
</evidence>
<dbReference type="InterPro" id="IPR005376">
    <property type="entry name" value="Adenovirus_DNA-bd_zn-bd"/>
</dbReference>
<reference evidence="14" key="1">
    <citation type="submission" date="2021-01" db="EMBL/GenBank/DDBJ databases">
        <authorList>
            <person name="Zhang W."/>
        </authorList>
    </citation>
    <scope>NUCLEOTIDE SEQUENCE</scope>
    <source>
        <strain evidence="14">CXC10</strain>
    </source>
</reference>
<evidence type="ECO:0000256" key="11">
    <source>
        <dbReference type="SAM" id="MobiDB-lite"/>
    </source>
</evidence>
<dbReference type="Pfam" id="PF02236">
    <property type="entry name" value="Viral_DNA_bi"/>
    <property type="match status" value="1"/>
</dbReference>
<dbReference type="GO" id="GO:0042025">
    <property type="term" value="C:host cell nucleus"/>
    <property type="evidence" value="ECO:0007669"/>
    <property type="project" value="UniProtKB-SubCell"/>
</dbReference>
<feature type="region of interest" description="Flexible loop" evidence="10">
    <location>
        <begin position="306"/>
        <end position="340"/>
    </location>
</feature>
<evidence type="ECO:0000256" key="5">
    <source>
        <dbReference type="ARBA" id="ARBA00022705"/>
    </source>
</evidence>
<feature type="domain" description="Adenovirus DNA-binding zinc-binding" evidence="13">
    <location>
        <begin position="291"/>
        <end position="392"/>
    </location>
</feature>
<dbReference type="GO" id="GO:0045740">
    <property type="term" value="P:positive regulation of DNA replication"/>
    <property type="evidence" value="ECO:0007669"/>
    <property type="project" value="UniProtKB-UniRule"/>
</dbReference>
<comment type="similarity">
    <text evidence="10">Belongs to the adenoviridae E2A DNA-binding protein family.</text>
</comment>
<keyword evidence="4 10" id="KW-0945">Host-virus interaction</keyword>
<keyword evidence="8 10" id="KW-1194">Viral DNA replication</keyword>
<organism evidence="14">
    <name type="scientific">Bat mastadenovirus</name>
    <dbReference type="NCBI Taxonomy" id="740971"/>
    <lineage>
        <taxon>Viruses</taxon>
        <taxon>Varidnaviria</taxon>
        <taxon>Bamfordvirae</taxon>
        <taxon>Preplasmiviricota</taxon>
        <taxon>Polisuviricotina</taxon>
        <taxon>Pharingeaviricetes</taxon>
        <taxon>Rowavirales</taxon>
        <taxon>Adenoviridae</taxon>
        <taxon>Mastadenovirus</taxon>
        <taxon>Mastadenovirus asiensse</taxon>
    </lineage>
</organism>
<gene>
    <name evidence="10" type="primary">DBP</name>
</gene>
<evidence type="ECO:0000256" key="7">
    <source>
        <dbReference type="ARBA" id="ARBA00022833"/>
    </source>
</evidence>
<dbReference type="InterPro" id="IPR036362">
    <property type="entry name" value="Adenovirus_DNA-bd_N_sf"/>
</dbReference>
<feature type="compositionally biased region" description="Acidic residues" evidence="11">
    <location>
        <begin position="59"/>
        <end position="71"/>
    </location>
</feature>
<comment type="subcellular location">
    <subcellularLocation>
        <location evidence="10">Host nucleus</location>
    </subcellularLocation>
    <text evidence="10">Accumulates in infected cells.</text>
</comment>
<sequence length="537" mass="59372">MSSQYPNAKSQDAGAFQLSSDGSEGEEHIQLPPKKRGRMAAPVRNRRKQVLEPLKSDSDSENESLEVDEVETGAARTRSPLKSKKAANLTLPIPPAGGSPQPQRSENARWEFSEDSGEEDGLVHIGFSYPPVKIVHRKDGEVVHKIGRKRPATPEGERPRTPSPGPSGLKKPNFEAAVPPPPQPLLDAQEQMWQQAMDLAVNVCVPLKVDVKDLTLLPDAPTIECLRKAAHAWMQEKKIVPNLTFSTQKSLLTLMARFLLDFIMRSSGLTSPVNITGCAIWEHGCSEGAGLRCLHGVGMLNKDHVIEMDVNSENGQRALKEQANKAKITTNRWGRSVVQLKNEEARCCLQDAATASGLFSNLSCGMFFSEGPKAEDAFKQIMALQQACYPKMPDANRRLLMPIKCDCNWGQAVMPLLGRQVCKMTPFALSSAANVDKSLVQDPKLLATLNHPHILVFQCCNPVYRNSKASAQKNCDFKLSAPDVMTALQLAKQMWQSCVEKAAPVYVPEFRWGPEYQYQNTLLPLTHASDDKDERLF</sequence>
<evidence type="ECO:0000256" key="4">
    <source>
        <dbReference type="ARBA" id="ARBA00022581"/>
    </source>
</evidence>
<feature type="region of interest" description="Disordered" evidence="11">
    <location>
        <begin position="143"/>
        <end position="177"/>
    </location>
</feature>
<keyword evidence="3 10" id="KW-1048">Host nucleus</keyword>
<accession>A0A8G0RB70</accession>
<feature type="compositionally biased region" description="Basic residues" evidence="11">
    <location>
        <begin position="33"/>
        <end position="48"/>
    </location>
</feature>
<evidence type="ECO:0000256" key="2">
    <source>
        <dbReference type="ARBA" id="ARBA00022553"/>
    </source>
</evidence>
<dbReference type="InterPro" id="IPR036368">
    <property type="entry name" value="ADBP_zn-bd_sf"/>
</dbReference>
<evidence type="ECO:0000256" key="8">
    <source>
        <dbReference type="ARBA" id="ARBA00023109"/>
    </source>
</evidence>
<comment type="domain">
    <text evidence="10">The C-terminal arm bridges DBP molecules together, thereby creating a chain.</text>
</comment>